<accession>A0A395I8R2</accession>
<protein>
    <submittedName>
        <fullName evidence="2">Uncharacterized protein</fullName>
    </submittedName>
</protein>
<dbReference type="Proteomes" id="UP000248961">
    <property type="component" value="Unassembled WGS sequence"/>
</dbReference>
<feature type="region of interest" description="Disordered" evidence="1">
    <location>
        <begin position="78"/>
        <end position="100"/>
    </location>
</feature>
<evidence type="ECO:0000256" key="1">
    <source>
        <dbReference type="SAM" id="MobiDB-lite"/>
    </source>
</evidence>
<reference evidence="2 3" key="1">
    <citation type="submission" date="2018-02" db="EMBL/GenBank/DDBJ databases">
        <title>The genomes of Aspergillus section Nigri reveals drivers in fungal speciation.</title>
        <authorList>
            <consortium name="DOE Joint Genome Institute"/>
            <person name="Vesth T.C."/>
            <person name="Nybo J."/>
            <person name="Theobald S."/>
            <person name="Brandl J."/>
            <person name="Frisvad J.C."/>
            <person name="Nielsen K.F."/>
            <person name="Lyhne E.K."/>
            <person name="Kogle M.E."/>
            <person name="Kuo A."/>
            <person name="Riley R."/>
            <person name="Clum A."/>
            <person name="Nolan M."/>
            <person name="Lipzen A."/>
            <person name="Salamov A."/>
            <person name="Henrissat B."/>
            <person name="Wiebenga A."/>
            <person name="De vries R.P."/>
            <person name="Grigoriev I.V."/>
            <person name="Mortensen U.H."/>
            <person name="Andersen M.R."/>
            <person name="Baker S.E."/>
        </authorList>
    </citation>
    <scope>NUCLEOTIDE SEQUENCE [LARGE SCALE GENOMIC DNA]</scope>
    <source>
        <strain evidence="2 3">CBS 101889</strain>
    </source>
</reference>
<name>A0A395I8R2_ASPHC</name>
<gene>
    <name evidence="2" type="ORF">BO97DRAFT_72262</name>
</gene>
<dbReference type="RefSeq" id="XP_025555814.1">
    <property type="nucleotide sequence ID" value="XM_025701015.1"/>
</dbReference>
<evidence type="ECO:0000313" key="2">
    <source>
        <dbReference type="EMBL" id="RAL16660.1"/>
    </source>
</evidence>
<dbReference type="VEuPathDB" id="FungiDB:BO97DRAFT_72262"/>
<dbReference type="EMBL" id="KZ824268">
    <property type="protein sequence ID" value="RAL16660.1"/>
    <property type="molecule type" value="Genomic_DNA"/>
</dbReference>
<feature type="compositionally biased region" description="Basic and acidic residues" evidence="1">
    <location>
        <begin position="85"/>
        <end position="97"/>
    </location>
</feature>
<sequence>MEPSTCLLSELRPSCEPKMRVQLIPLAFCIRRPLSGIPVPLTIKDGGGQEANAKLVSLRQDHLMKLLKRLTVLGDHSPQLRSKNACKENPEAVEKGRAHASRSPLHILRRELTQML</sequence>
<evidence type="ECO:0000313" key="3">
    <source>
        <dbReference type="Proteomes" id="UP000248961"/>
    </source>
</evidence>
<keyword evidence="3" id="KW-1185">Reference proteome</keyword>
<proteinExistence type="predicted"/>
<dbReference type="GeneID" id="37205304"/>
<dbReference type="AlphaFoldDB" id="A0A395I8R2"/>
<organism evidence="2 3">
    <name type="scientific">Aspergillus homomorphus (strain CBS 101889)</name>
    <dbReference type="NCBI Taxonomy" id="1450537"/>
    <lineage>
        <taxon>Eukaryota</taxon>
        <taxon>Fungi</taxon>
        <taxon>Dikarya</taxon>
        <taxon>Ascomycota</taxon>
        <taxon>Pezizomycotina</taxon>
        <taxon>Eurotiomycetes</taxon>
        <taxon>Eurotiomycetidae</taxon>
        <taxon>Eurotiales</taxon>
        <taxon>Aspergillaceae</taxon>
        <taxon>Aspergillus</taxon>
        <taxon>Aspergillus subgen. Circumdati</taxon>
    </lineage>
</organism>